<proteinExistence type="predicted"/>
<dbReference type="AlphaFoldDB" id="A0A5C6S1J4"/>
<protein>
    <submittedName>
        <fullName evidence="2">Uncharacterized protein</fullName>
    </submittedName>
</protein>
<feature type="chain" id="PRO_5022794284" evidence="1">
    <location>
        <begin position="26"/>
        <end position="162"/>
    </location>
</feature>
<accession>A0A5C6S1J4</accession>
<dbReference type="OrthoDB" id="7862810at2"/>
<gene>
    <name evidence="2" type="ORF">FQV27_13040</name>
</gene>
<feature type="signal peptide" evidence="1">
    <location>
        <begin position="1"/>
        <end position="25"/>
    </location>
</feature>
<sequence length="162" mass="16925">MTARAHAGLAGLATVLTLAAMPVAAQSVGECGEWTSARNIAEPWEDHTATYAEGRVRIAVLDTVEPAAAAVHLMILSPPLDEIGGRQCRVISLDGRSDGGWPSGFLNIDFSGRSARYDEVDGLTLSLPVETYEASTGGADRALLSVTINQSTGEITAKVTAE</sequence>
<keyword evidence="3" id="KW-1185">Reference proteome</keyword>
<dbReference type="Proteomes" id="UP000321562">
    <property type="component" value="Unassembled WGS sequence"/>
</dbReference>
<dbReference type="EMBL" id="VOPL01000005">
    <property type="protein sequence ID" value="TXB68105.1"/>
    <property type="molecule type" value="Genomic_DNA"/>
</dbReference>
<organism evidence="2 3">
    <name type="scientific">Paracoccus aurantiacus</name>
    <dbReference type="NCBI Taxonomy" id="2599412"/>
    <lineage>
        <taxon>Bacteria</taxon>
        <taxon>Pseudomonadati</taxon>
        <taxon>Pseudomonadota</taxon>
        <taxon>Alphaproteobacteria</taxon>
        <taxon>Rhodobacterales</taxon>
        <taxon>Paracoccaceae</taxon>
        <taxon>Paracoccus</taxon>
    </lineage>
</organism>
<name>A0A5C6S1J4_9RHOB</name>
<reference evidence="2 3" key="1">
    <citation type="submission" date="2019-08" db="EMBL/GenBank/DDBJ databases">
        <authorList>
            <person name="Ye J."/>
        </authorList>
    </citation>
    <scope>NUCLEOTIDE SEQUENCE [LARGE SCALE GENOMIC DNA]</scope>
    <source>
        <strain evidence="2 3">TK008</strain>
    </source>
</reference>
<keyword evidence="1" id="KW-0732">Signal</keyword>
<evidence type="ECO:0000313" key="2">
    <source>
        <dbReference type="EMBL" id="TXB68105.1"/>
    </source>
</evidence>
<evidence type="ECO:0000313" key="3">
    <source>
        <dbReference type="Proteomes" id="UP000321562"/>
    </source>
</evidence>
<comment type="caution">
    <text evidence="2">The sequence shown here is derived from an EMBL/GenBank/DDBJ whole genome shotgun (WGS) entry which is preliminary data.</text>
</comment>
<evidence type="ECO:0000256" key="1">
    <source>
        <dbReference type="SAM" id="SignalP"/>
    </source>
</evidence>
<dbReference type="RefSeq" id="WP_147099215.1">
    <property type="nucleotide sequence ID" value="NZ_JBHUFH010000003.1"/>
</dbReference>